<evidence type="ECO:0000313" key="4">
    <source>
        <dbReference type="Proteomes" id="UP000077868"/>
    </source>
</evidence>
<keyword evidence="2" id="KW-0472">Membrane</keyword>
<dbReference type="KEGG" id="ndk:I601_0854"/>
<protein>
    <submittedName>
        <fullName evidence="3">Uncharacterized protein</fullName>
    </submittedName>
</protein>
<keyword evidence="2" id="KW-1133">Transmembrane helix</keyword>
<feature type="transmembrane region" description="Helical" evidence="2">
    <location>
        <begin position="362"/>
        <end position="383"/>
    </location>
</feature>
<organism evidence="3 4">
    <name type="scientific">Nocardioides dokdonensis FR1436</name>
    <dbReference type="NCBI Taxonomy" id="1300347"/>
    <lineage>
        <taxon>Bacteria</taxon>
        <taxon>Bacillati</taxon>
        <taxon>Actinomycetota</taxon>
        <taxon>Actinomycetes</taxon>
        <taxon>Propionibacteriales</taxon>
        <taxon>Nocardioidaceae</taxon>
        <taxon>Nocardioides</taxon>
    </lineage>
</organism>
<evidence type="ECO:0000313" key="3">
    <source>
        <dbReference type="EMBL" id="ANH37300.1"/>
    </source>
</evidence>
<feature type="compositionally biased region" description="Low complexity" evidence="1">
    <location>
        <begin position="339"/>
        <end position="353"/>
    </location>
</feature>
<keyword evidence="4" id="KW-1185">Reference proteome</keyword>
<feature type="compositionally biased region" description="Basic and acidic residues" evidence="1">
    <location>
        <begin position="306"/>
        <end position="317"/>
    </location>
</feature>
<reference evidence="3 4" key="1">
    <citation type="submission" date="2016-03" db="EMBL/GenBank/DDBJ databases">
        <title>Complete genome sequence of a soil Actinobacterium, Nocardioides dokdonensis FR1436.</title>
        <authorList>
            <person name="Kwon S.-K."/>
            <person name="Kim K."/>
            <person name="Kim J.F."/>
        </authorList>
    </citation>
    <scope>NUCLEOTIDE SEQUENCE [LARGE SCALE GENOMIC DNA]</scope>
    <source>
        <strain evidence="3 4">FR1436</strain>
    </source>
</reference>
<dbReference type="RefSeq" id="WP_068106819.1">
    <property type="nucleotide sequence ID" value="NZ_CP015079.1"/>
</dbReference>
<dbReference type="EMBL" id="CP015079">
    <property type="protein sequence ID" value="ANH37300.1"/>
    <property type="molecule type" value="Genomic_DNA"/>
</dbReference>
<feature type="compositionally biased region" description="Pro residues" evidence="1">
    <location>
        <begin position="89"/>
        <end position="99"/>
    </location>
</feature>
<feature type="region of interest" description="Disordered" evidence="1">
    <location>
        <begin position="1"/>
        <end position="104"/>
    </location>
</feature>
<name>A0A1A9GHZ7_9ACTN</name>
<evidence type="ECO:0000256" key="1">
    <source>
        <dbReference type="SAM" id="MobiDB-lite"/>
    </source>
</evidence>
<proteinExistence type="predicted"/>
<feature type="compositionally biased region" description="Basic and acidic residues" evidence="1">
    <location>
        <begin position="43"/>
        <end position="57"/>
    </location>
</feature>
<feature type="compositionally biased region" description="Low complexity" evidence="1">
    <location>
        <begin position="58"/>
        <end position="69"/>
    </location>
</feature>
<feature type="transmembrane region" description="Helical" evidence="2">
    <location>
        <begin position="389"/>
        <end position="407"/>
    </location>
</feature>
<evidence type="ECO:0000256" key="2">
    <source>
        <dbReference type="SAM" id="Phobius"/>
    </source>
</evidence>
<dbReference type="Proteomes" id="UP000077868">
    <property type="component" value="Chromosome"/>
</dbReference>
<dbReference type="PATRIC" id="fig|1300347.3.peg.855"/>
<gene>
    <name evidence="3" type="ORF">I601_0854</name>
</gene>
<sequence>MSTEDQDAQPGDDLFDRWLSHREHTAEDPAARPRTYGVLRTTPSDRRPRRESPERSDAAMVATDATATADDGDTGDTGGGTDVATAPTRPAPGPGPAGEPTPVAAAAASEIGIDLTAFEPVLTASARRALEQAQQPAQPRGWRGRVRRHATAPGAPAVDDGTATTPAEDAPLVEAGPAEPEQVPAPPDHVDAGREILALLATHPPQPEPDPGPLPAPEPLPDPVPAPEPLPDPPPLPDPDPTPEPLPAPDPTPAPAPARPPTPAPVRIPAGAPAPTPAPEPAAPSRRATLVSAARATLDRAVSGGPEDRPTRQREAPTRSPRPPAEPRTTPAPAPAPAPEAARPRPASTPPSELQSPGGVRAATGVLLVVALIATGVTGYLAYQDPADTTLGILGVLALLTAVIWAVRAGASPTRMRIEQGRLEIQSAAGRHFFDLANPHTSIEVTGRPGSRRWKVLFHRRGMSPFVVDPSMVDPHAFTELLLHHRPDLTG</sequence>
<dbReference type="AlphaFoldDB" id="A0A1A9GHZ7"/>
<feature type="compositionally biased region" description="Basic and acidic residues" evidence="1">
    <location>
        <begin position="14"/>
        <end position="31"/>
    </location>
</feature>
<dbReference type="OrthoDB" id="3775331at2"/>
<keyword evidence="2" id="KW-0812">Transmembrane</keyword>
<feature type="region of interest" description="Disordered" evidence="1">
    <location>
        <begin position="129"/>
        <end position="358"/>
    </location>
</feature>
<feature type="compositionally biased region" description="Pro residues" evidence="1">
    <location>
        <begin position="204"/>
        <end position="282"/>
    </location>
</feature>
<feature type="compositionally biased region" description="Pro residues" evidence="1">
    <location>
        <begin position="320"/>
        <end position="338"/>
    </location>
</feature>
<accession>A0A1A9GHZ7</accession>
<dbReference type="STRING" id="1300347.I601_0854"/>